<protein>
    <submittedName>
        <fullName evidence="1">Uncharacterized protein</fullName>
    </submittedName>
</protein>
<evidence type="ECO:0000313" key="1">
    <source>
        <dbReference type="EMBL" id="KAJ9090319.1"/>
    </source>
</evidence>
<gene>
    <name evidence="1" type="ORF">DSO57_1003846</name>
</gene>
<keyword evidence="2" id="KW-1185">Reference proteome</keyword>
<reference evidence="1" key="1">
    <citation type="submission" date="2022-04" db="EMBL/GenBank/DDBJ databases">
        <title>Genome of the entomopathogenic fungus Entomophthora muscae.</title>
        <authorList>
            <person name="Elya C."/>
            <person name="Lovett B.R."/>
            <person name="Lee E."/>
            <person name="Macias A.M."/>
            <person name="Hajek A.E."/>
            <person name="De Bivort B.L."/>
            <person name="Kasson M.T."/>
            <person name="De Fine Licht H.H."/>
            <person name="Stajich J.E."/>
        </authorList>
    </citation>
    <scope>NUCLEOTIDE SEQUENCE</scope>
    <source>
        <strain evidence="1">Berkeley</strain>
    </source>
</reference>
<organism evidence="1 2">
    <name type="scientific">Entomophthora muscae</name>
    <dbReference type="NCBI Taxonomy" id="34485"/>
    <lineage>
        <taxon>Eukaryota</taxon>
        <taxon>Fungi</taxon>
        <taxon>Fungi incertae sedis</taxon>
        <taxon>Zoopagomycota</taxon>
        <taxon>Entomophthoromycotina</taxon>
        <taxon>Entomophthoromycetes</taxon>
        <taxon>Entomophthorales</taxon>
        <taxon>Entomophthoraceae</taxon>
        <taxon>Entomophthora</taxon>
    </lineage>
</organism>
<dbReference type="Proteomes" id="UP001165960">
    <property type="component" value="Unassembled WGS sequence"/>
</dbReference>
<accession>A0ACC2UTP2</accession>
<name>A0ACC2UTP2_9FUNG</name>
<dbReference type="EMBL" id="QTSX02000009">
    <property type="protein sequence ID" value="KAJ9090319.1"/>
    <property type="molecule type" value="Genomic_DNA"/>
</dbReference>
<comment type="caution">
    <text evidence="1">The sequence shown here is derived from an EMBL/GenBank/DDBJ whole genome shotgun (WGS) entry which is preliminary data.</text>
</comment>
<evidence type="ECO:0000313" key="2">
    <source>
        <dbReference type="Proteomes" id="UP001165960"/>
    </source>
</evidence>
<proteinExistence type="predicted"/>
<sequence length="117" mass="12991">MNVSRGQVVGYDKLLNAPGVLSIHPFGTSQDFNLPENKPQVLSLFTAQDFLQLSPVQQKEVLDLLDKFSDIFAKDSTDYGLAKGVIHQIDTGDAPPFHVKPYCHSCMEDVKVSKELK</sequence>